<evidence type="ECO:0000256" key="1">
    <source>
        <dbReference type="ARBA" id="ARBA00022658"/>
    </source>
</evidence>
<dbReference type="InterPro" id="IPR011993">
    <property type="entry name" value="PH-like_dom_sf"/>
</dbReference>
<comment type="caution">
    <text evidence="6">The sequence shown here is derived from an EMBL/GenBank/DDBJ whole genome shotgun (WGS) entry which is preliminary data.</text>
</comment>
<dbReference type="GeneID" id="68096289"/>
<dbReference type="Pfam" id="PF00169">
    <property type="entry name" value="PH"/>
    <property type="match status" value="1"/>
</dbReference>
<proteinExistence type="predicted"/>
<evidence type="ECO:0008006" key="8">
    <source>
        <dbReference type="Google" id="ProtNLM"/>
    </source>
</evidence>
<keyword evidence="7" id="KW-1185">Reference proteome</keyword>
<dbReference type="PROSITE" id="PS50212">
    <property type="entry name" value="RASGEF_NTER"/>
    <property type="match status" value="1"/>
</dbReference>
<dbReference type="InterPro" id="IPR001849">
    <property type="entry name" value="PH_domain"/>
</dbReference>
<feature type="domain" description="PH" evidence="3">
    <location>
        <begin position="18"/>
        <end position="121"/>
    </location>
</feature>
<dbReference type="Pfam" id="PF00617">
    <property type="entry name" value="RasGEF"/>
    <property type="match status" value="1"/>
</dbReference>
<protein>
    <recommendedName>
        <fullName evidence="8">RasGEF domain-containing protein</fullName>
    </recommendedName>
</protein>
<dbReference type="InterPro" id="IPR000651">
    <property type="entry name" value="Ras-like_Gua-exchang_fac_N"/>
</dbReference>
<dbReference type="GO" id="GO:0007264">
    <property type="term" value="P:small GTPase-mediated signal transduction"/>
    <property type="evidence" value="ECO:0007669"/>
    <property type="project" value="InterPro"/>
</dbReference>
<evidence type="ECO:0000256" key="2">
    <source>
        <dbReference type="PROSITE-ProRule" id="PRU00168"/>
    </source>
</evidence>
<reference evidence="6 7" key="1">
    <citation type="journal article" date="2018" name="BMC Genomics">
        <title>The genome of Naegleria lovaniensis, the basis for a comparative approach to unravel pathogenicity factors of the human pathogenic amoeba N. fowleri.</title>
        <authorList>
            <person name="Liechti N."/>
            <person name="Schurch N."/>
            <person name="Bruggmann R."/>
            <person name="Wittwer M."/>
        </authorList>
    </citation>
    <scope>NUCLEOTIDE SEQUENCE [LARGE SCALE GENOMIC DNA]</scope>
    <source>
        <strain evidence="6 7">ATCC 30569</strain>
    </source>
</reference>
<dbReference type="PANTHER" id="PTHR23113">
    <property type="entry name" value="GUANINE NUCLEOTIDE EXCHANGE FACTOR"/>
    <property type="match status" value="1"/>
</dbReference>
<dbReference type="Gene3D" id="2.30.29.30">
    <property type="entry name" value="Pleckstrin-homology domain (PH domain)/Phosphotyrosine-binding domain (PTB)"/>
    <property type="match status" value="1"/>
</dbReference>
<dbReference type="Gene3D" id="1.20.870.10">
    <property type="entry name" value="Son of sevenless (SoS) protein Chain: S domain 1"/>
    <property type="match status" value="1"/>
</dbReference>
<dbReference type="InterPro" id="IPR001895">
    <property type="entry name" value="RASGEF_cat_dom"/>
</dbReference>
<evidence type="ECO:0000259" key="3">
    <source>
        <dbReference type="PROSITE" id="PS50003"/>
    </source>
</evidence>
<feature type="domain" description="Ras-GEF" evidence="4">
    <location>
        <begin position="568"/>
        <end position="803"/>
    </location>
</feature>
<dbReference type="SMART" id="SM00147">
    <property type="entry name" value="RasGEF"/>
    <property type="match status" value="1"/>
</dbReference>
<dbReference type="InterPro" id="IPR023578">
    <property type="entry name" value="Ras_GEF_dom_sf"/>
</dbReference>
<evidence type="ECO:0000313" key="7">
    <source>
        <dbReference type="Proteomes" id="UP000816034"/>
    </source>
</evidence>
<dbReference type="EMBL" id="PYSW02000001">
    <property type="protein sequence ID" value="KAG2394070.1"/>
    <property type="molecule type" value="Genomic_DNA"/>
</dbReference>
<dbReference type="SUPFAM" id="SSF48366">
    <property type="entry name" value="Ras GEF"/>
    <property type="match status" value="1"/>
</dbReference>
<dbReference type="SUPFAM" id="SSF50729">
    <property type="entry name" value="PH domain-like"/>
    <property type="match status" value="1"/>
</dbReference>
<sequence length="804" mass="92753">MPSSSVSGGSSLLGGGERMVMEGEVQRRSLFSTWRKMYMILKDDGSLHQFGRNPQLYPEEILKETLMLNSGYVVQIVNADPLLNQPFTIMILLYDRAPMLLKAKDSVEHQRWLSALNRLSLIKTEKFKSNTPLIIDAVEAIPVPCIISDKNRIVQSLNFPCQAITGLKNEEIKNFSLSNMIRIEGPQSKTGKSSTLGAVPKEAHVTTSDKSRKIVMLSSQVETQQGYIIVFLHDINEYDMYLDEELEEVFDELYQAQMNDPKDASSENETKTMRLFVKISGMSPFVLRLYFGLQTHHYQKIVDMYYSDKLYSKKPPGPIFLQKIINFPNGDKMMEFGRKQVASDRFSMEEQIKLAIYEEPEACEDSIVMQKCSAPELFNGEVPKVVGINRLLLLLTDVYSPKFLTDVFWYTFRYSIKPKVVLEKIYQRYFVPEPTDQDLIFNDVEKTFFTTFVCTGIKKKCLNLILTFVKSGMFDFDHDMVIHLQEFLNSAEQSLSNNGETPKAVTNLDFGLSSTINHIREMMSKQDRKQPWQKAKDMPTLFQLRENKKAKFAGATNTQSSLDISEMSPKEIADQLTYMDYTIYNEIYFTEILDQSWNKDKRRHQAPNVMANINFLNKVSTWFTWKVLSEDSHPKRVKMLKKVIQVLGILKDMNSFNMFMAIMGVLGGTSIHRLSNLWDEMDEKTLEIQQQCAELASTKGNNKNFRMAMNDCYSSGKLCSPYIGIYLRDLVFTDDGNPTIMDGKINFSKCINTYNVMHQILRFQGRLFDIEPNTDFIREMIAFNDKEKSEDYLYELSLQVQPRK</sequence>
<dbReference type="InterPro" id="IPR036964">
    <property type="entry name" value="RASGEF_cat_dom_sf"/>
</dbReference>
<feature type="domain" description="N-terminal Ras-GEF" evidence="5">
    <location>
        <begin position="379"/>
        <end position="513"/>
    </location>
</feature>
<name>A0AA88GZZ4_NAELO</name>
<keyword evidence="1 2" id="KW-0344">Guanine-nucleotide releasing factor</keyword>
<dbReference type="InterPro" id="IPR008937">
    <property type="entry name" value="Ras-like_GEF"/>
</dbReference>
<dbReference type="PROSITE" id="PS50009">
    <property type="entry name" value="RASGEF_CAT"/>
    <property type="match status" value="1"/>
</dbReference>
<dbReference type="Proteomes" id="UP000816034">
    <property type="component" value="Unassembled WGS sequence"/>
</dbReference>
<dbReference type="CDD" id="cd00155">
    <property type="entry name" value="RasGEF"/>
    <property type="match status" value="1"/>
</dbReference>
<dbReference type="Gene3D" id="1.10.840.10">
    <property type="entry name" value="Ras guanine-nucleotide exchange factors catalytic domain"/>
    <property type="match status" value="1"/>
</dbReference>
<dbReference type="PANTHER" id="PTHR23113:SF99">
    <property type="entry name" value="RASGEF DOMAIN-CONTAINING PROTEIN"/>
    <property type="match status" value="1"/>
</dbReference>
<evidence type="ECO:0000259" key="4">
    <source>
        <dbReference type="PROSITE" id="PS50009"/>
    </source>
</evidence>
<dbReference type="GO" id="GO:0005085">
    <property type="term" value="F:guanyl-nucleotide exchange factor activity"/>
    <property type="evidence" value="ECO:0007669"/>
    <property type="project" value="UniProtKB-KW"/>
</dbReference>
<evidence type="ECO:0000313" key="6">
    <source>
        <dbReference type="EMBL" id="KAG2394070.1"/>
    </source>
</evidence>
<dbReference type="SMART" id="SM00233">
    <property type="entry name" value="PH"/>
    <property type="match status" value="1"/>
</dbReference>
<accession>A0AA88GZZ4</accession>
<dbReference type="RefSeq" id="XP_044555964.1">
    <property type="nucleotide sequence ID" value="XM_044693406.1"/>
</dbReference>
<evidence type="ECO:0000259" key="5">
    <source>
        <dbReference type="PROSITE" id="PS50212"/>
    </source>
</evidence>
<organism evidence="6 7">
    <name type="scientific">Naegleria lovaniensis</name>
    <name type="common">Amoeba</name>
    <dbReference type="NCBI Taxonomy" id="51637"/>
    <lineage>
        <taxon>Eukaryota</taxon>
        <taxon>Discoba</taxon>
        <taxon>Heterolobosea</taxon>
        <taxon>Tetramitia</taxon>
        <taxon>Eutetramitia</taxon>
        <taxon>Vahlkampfiidae</taxon>
        <taxon>Naegleria</taxon>
    </lineage>
</organism>
<dbReference type="PROSITE" id="PS50003">
    <property type="entry name" value="PH_DOMAIN"/>
    <property type="match status" value="1"/>
</dbReference>
<gene>
    <name evidence="6" type="ORF">C9374_003834</name>
</gene>
<dbReference type="AlphaFoldDB" id="A0AA88GZZ4"/>